<keyword evidence="3" id="KW-1185">Reference proteome</keyword>
<gene>
    <name evidence="2" type="ORF">BT62DRAFT_1005712</name>
</gene>
<protein>
    <submittedName>
        <fullName evidence="2">Uncharacterized protein</fullName>
    </submittedName>
</protein>
<comment type="caution">
    <text evidence="2">The sequence shown here is derived from an EMBL/GenBank/DDBJ whole genome shotgun (WGS) entry which is preliminary data.</text>
</comment>
<proteinExistence type="predicted"/>
<feature type="region of interest" description="Disordered" evidence="1">
    <location>
        <begin position="1"/>
        <end position="29"/>
    </location>
</feature>
<dbReference type="EMBL" id="MU250534">
    <property type="protein sequence ID" value="KAG7446437.1"/>
    <property type="molecule type" value="Genomic_DNA"/>
</dbReference>
<dbReference type="RefSeq" id="XP_043039937.1">
    <property type="nucleotide sequence ID" value="XM_043177175.1"/>
</dbReference>
<evidence type="ECO:0000256" key="1">
    <source>
        <dbReference type="SAM" id="MobiDB-lite"/>
    </source>
</evidence>
<dbReference type="AlphaFoldDB" id="A0A9P8AU15"/>
<dbReference type="Proteomes" id="UP000812287">
    <property type="component" value="Unassembled WGS sequence"/>
</dbReference>
<reference evidence="2" key="1">
    <citation type="submission" date="2020-11" db="EMBL/GenBank/DDBJ databases">
        <title>Adaptations for nitrogen fixation in a non-lichenized fungal sporocarp promotes dispersal by wood-feeding termites.</title>
        <authorList>
            <consortium name="DOE Joint Genome Institute"/>
            <person name="Koch R.A."/>
            <person name="Yoon G."/>
            <person name="Arayal U."/>
            <person name="Lail K."/>
            <person name="Amirebrahimi M."/>
            <person name="Labutti K."/>
            <person name="Lipzen A."/>
            <person name="Riley R."/>
            <person name="Barry K."/>
            <person name="Henrissat B."/>
            <person name="Grigoriev I.V."/>
            <person name="Herr J.R."/>
            <person name="Aime M.C."/>
        </authorList>
    </citation>
    <scope>NUCLEOTIDE SEQUENCE</scope>
    <source>
        <strain evidence="2">MCA 3950</strain>
    </source>
</reference>
<accession>A0A9P8AU15</accession>
<dbReference type="OrthoDB" id="3235454at2759"/>
<dbReference type="GeneID" id="66099462"/>
<evidence type="ECO:0000313" key="2">
    <source>
        <dbReference type="EMBL" id="KAG7446437.1"/>
    </source>
</evidence>
<sequence length="166" mass="18919">MTPANAKNQDNGDEFSFMTSQASNGSDDHMLQQALAERVFAAKEKKKKEMEKKFLAAGQQHLVKETANTSTNIQSTYQAANEELQRFIMEYVSVEDKIRALWDQLRREQQSLASIAEKRRMTLQASAQGCEAKHIKAMGLVKEACYGIREPFPDDRITRLTLPHRK</sequence>
<evidence type="ECO:0000313" key="3">
    <source>
        <dbReference type="Proteomes" id="UP000812287"/>
    </source>
</evidence>
<organism evidence="2 3">
    <name type="scientific">Guyanagaster necrorhizus</name>
    <dbReference type="NCBI Taxonomy" id="856835"/>
    <lineage>
        <taxon>Eukaryota</taxon>
        <taxon>Fungi</taxon>
        <taxon>Dikarya</taxon>
        <taxon>Basidiomycota</taxon>
        <taxon>Agaricomycotina</taxon>
        <taxon>Agaricomycetes</taxon>
        <taxon>Agaricomycetidae</taxon>
        <taxon>Agaricales</taxon>
        <taxon>Marasmiineae</taxon>
        <taxon>Physalacriaceae</taxon>
        <taxon>Guyanagaster</taxon>
    </lineage>
</organism>
<name>A0A9P8AU15_9AGAR</name>